<evidence type="ECO:0000313" key="3">
    <source>
        <dbReference type="EMBL" id="MBP2386343.1"/>
    </source>
</evidence>
<dbReference type="InterPro" id="IPR047656">
    <property type="entry name" value="IS481-like_transpos"/>
</dbReference>
<evidence type="ECO:0000313" key="4">
    <source>
        <dbReference type="Proteomes" id="UP001296993"/>
    </source>
</evidence>
<dbReference type="Proteomes" id="UP001296993">
    <property type="component" value="Unassembled WGS sequence"/>
</dbReference>
<sequence>MSHNNAILAPRGRLLLARCIVEDRWPLRRAAERFQVSVSTAARWAARYRESGEAGMRDRPSRPRHSPRRTCVRTERRIIGLRVNRRWGPARIGYLLGLHPSTVHQVLTRYGMPRLSCQDRATGRVIRRYEHPAPGGMVHVDIKKLGRIPDGGGHRVMDRAAGKRNKTRTPANRRPGYAYLHNAVDDHSRLAYTEILADERKETAGGFWERANAYFEGAGIAVQRVLTDNGSCYRSHAFRDALGEGIKHKRTRPYRPQTNGKVERFNRTMLEEWAYAKPYRSEAERVAAFPAWLDYYNHRRGHTSLRGLAPADRVPNLRG</sequence>
<dbReference type="InterPro" id="IPR009057">
    <property type="entry name" value="Homeodomain-like_sf"/>
</dbReference>
<proteinExistence type="predicted"/>
<dbReference type="InterPro" id="IPR012337">
    <property type="entry name" value="RNaseH-like_sf"/>
</dbReference>
<dbReference type="InterPro" id="IPR036397">
    <property type="entry name" value="RNaseH_sf"/>
</dbReference>
<dbReference type="PROSITE" id="PS50994">
    <property type="entry name" value="INTEGRASE"/>
    <property type="match status" value="1"/>
</dbReference>
<dbReference type="Gene3D" id="3.30.420.10">
    <property type="entry name" value="Ribonuclease H-like superfamily/Ribonuclease H"/>
    <property type="match status" value="1"/>
</dbReference>
<dbReference type="PANTHER" id="PTHR35004:SF7">
    <property type="entry name" value="INTEGRASE PROTEIN"/>
    <property type="match status" value="1"/>
</dbReference>
<dbReference type="Pfam" id="PF13011">
    <property type="entry name" value="LZ_Tnp_IS481"/>
    <property type="match status" value="1"/>
</dbReference>
<dbReference type="RefSeq" id="WP_209997253.1">
    <property type="nucleotide sequence ID" value="NZ_BAAAJY010000002.1"/>
</dbReference>
<feature type="compositionally biased region" description="Basic and acidic residues" evidence="1">
    <location>
        <begin position="50"/>
        <end position="61"/>
    </location>
</feature>
<feature type="domain" description="Integrase catalytic" evidence="2">
    <location>
        <begin position="145"/>
        <end position="318"/>
    </location>
</feature>
<organism evidence="3 4">
    <name type="scientific">Paeniglutamicibacter kerguelensis</name>
    <dbReference type="NCBI Taxonomy" id="254788"/>
    <lineage>
        <taxon>Bacteria</taxon>
        <taxon>Bacillati</taxon>
        <taxon>Actinomycetota</taxon>
        <taxon>Actinomycetes</taxon>
        <taxon>Micrococcales</taxon>
        <taxon>Micrococcaceae</taxon>
        <taxon>Paeniglutamicibacter</taxon>
    </lineage>
</organism>
<dbReference type="Pfam" id="PF13683">
    <property type="entry name" value="rve_3"/>
    <property type="match status" value="1"/>
</dbReference>
<gene>
    <name evidence="3" type="ORF">JOF47_001854</name>
</gene>
<dbReference type="SUPFAM" id="SSF46689">
    <property type="entry name" value="Homeodomain-like"/>
    <property type="match status" value="1"/>
</dbReference>
<dbReference type="PANTHER" id="PTHR35004">
    <property type="entry name" value="TRANSPOSASE RV3428C-RELATED"/>
    <property type="match status" value="1"/>
</dbReference>
<evidence type="ECO:0000256" key="1">
    <source>
        <dbReference type="SAM" id="MobiDB-lite"/>
    </source>
</evidence>
<evidence type="ECO:0000259" key="2">
    <source>
        <dbReference type="PROSITE" id="PS50994"/>
    </source>
</evidence>
<feature type="region of interest" description="Disordered" evidence="1">
    <location>
        <begin position="50"/>
        <end position="70"/>
    </location>
</feature>
<dbReference type="InterPro" id="IPR001584">
    <property type="entry name" value="Integrase_cat-core"/>
</dbReference>
<protein>
    <submittedName>
        <fullName evidence="3">Transposase InsO family protein</fullName>
    </submittedName>
</protein>
<keyword evidence="4" id="KW-1185">Reference proteome</keyword>
<reference evidence="3 4" key="1">
    <citation type="submission" date="2021-03" db="EMBL/GenBank/DDBJ databases">
        <title>Sequencing the genomes of 1000 actinobacteria strains.</title>
        <authorList>
            <person name="Klenk H.-P."/>
        </authorList>
    </citation>
    <scope>NUCLEOTIDE SEQUENCE [LARGE SCALE GENOMIC DNA]</scope>
    <source>
        <strain evidence="3 4">DSM 15797</strain>
    </source>
</reference>
<comment type="caution">
    <text evidence="3">The sequence shown here is derived from an EMBL/GenBank/DDBJ whole genome shotgun (WGS) entry which is preliminary data.</text>
</comment>
<dbReference type="EMBL" id="JAGIOF010000001">
    <property type="protein sequence ID" value="MBP2386343.1"/>
    <property type="molecule type" value="Genomic_DNA"/>
</dbReference>
<dbReference type="SUPFAM" id="SSF53098">
    <property type="entry name" value="Ribonuclease H-like"/>
    <property type="match status" value="1"/>
</dbReference>
<name>A0ABS4XD68_9MICC</name>
<accession>A0ABS4XD68</accession>
<dbReference type="NCBIfam" id="NF033577">
    <property type="entry name" value="transpos_IS481"/>
    <property type="match status" value="1"/>
</dbReference>
<dbReference type="InterPro" id="IPR024967">
    <property type="entry name" value="DNA-bd_IS481-type"/>
</dbReference>